<keyword evidence="6" id="KW-0963">Cytoplasm</keyword>
<dbReference type="PANTHER" id="PTHR10372">
    <property type="entry name" value="PLAKOPHILLIN-RELATED"/>
    <property type="match status" value="1"/>
</dbReference>
<dbReference type="CTD" id="5318"/>
<dbReference type="InParanoid" id="A0A6P8RSW8"/>
<evidence type="ECO:0000313" key="16">
    <source>
        <dbReference type="Proteomes" id="UP000515159"/>
    </source>
</evidence>
<evidence type="ECO:0000256" key="3">
    <source>
        <dbReference type="ARBA" id="ARBA00004496"/>
    </source>
</evidence>
<dbReference type="GO" id="GO:0045110">
    <property type="term" value="P:intermediate filament bundle assembly"/>
    <property type="evidence" value="ECO:0007669"/>
    <property type="project" value="TreeGrafter"/>
</dbReference>
<organism evidence="16 17">
    <name type="scientific">Geotrypetes seraphini</name>
    <name type="common">Gaboon caecilian</name>
    <name type="synonym">Caecilia seraphini</name>
    <dbReference type="NCBI Taxonomy" id="260995"/>
    <lineage>
        <taxon>Eukaryota</taxon>
        <taxon>Metazoa</taxon>
        <taxon>Chordata</taxon>
        <taxon>Craniata</taxon>
        <taxon>Vertebrata</taxon>
        <taxon>Euteleostomi</taxon>
        <taxon>Amphibia</taxon>
        <taxon>Gymnophiona</taxon>
        <taxon>Geotrypetes</taxon>
    </lineage>
</organism>
<dbReference type="GO" id="GO:0005737">
    <property type="term" value="C:cytoplasm"/>
    <property type="evidence" value="ECO:0007669"/>
    <property type="project" value="UniProtKB-SubCell"/>
</dbReference>
<dbReference type="GO" id="GO:0007507">
    <property type="term" value="P:heart development"/>
    <property type="evidence" value="ECO:0007669"/>
    <property type="project" value="TreeGrafter"/>
</dbReference>
<evidence type="ECO:0000256" key="13">
    <source>
        <dbReference type="ARBA" id="ARBA00062790"/>
    </source>
</evidence>
<dbReference type="GO" id="GO:0072659">
    <property type="term" value="P:protein localization to plasma membrane"/>
    <property type="evidence" value="ECO:0007669"/>
    <property type="project" value="TreeGrafter"/>
</dbReference>
<dbReference type="Gene3D" id="1.25.10.10">
    <property type="entry name" value="Leucine-rich Repeat Variant"/>
    <property type="match status" value="1"/>
</dbReference>
<evidence type="ECO:0000256" key="11">
    <source>
        <dbReference type="ARBA" id="ARBA00023125"/>
    </source>
</evidence>
<feature type="repeat" description="ARM" evidence="15">
    <location>
        <begin position="409"/>
        <end position="452"/>
    </location>
</feature>
<evidence type="ECO:0000256" key="7">
    <source>
        <dbReference type="ARBA" id="ARBA00022553"/>
    </source>
</evidence>
<dbReference type="GO" id="GO:0005886">
    <property type="term" value="C:plasma membrane"/>
    <property type="evidence" value="ECO:0007669"/>
    <property type="project" value="TreeGrafter"/>
</dbReference>
<evidence type="ECO:0000256" key="4">
    <source>
        <dbReference type="ARBA" id="ARBA00005462"/>
    </source>
</evidence>
<keyword evidence="8" id="KW-0677">Repeat</keyword>
<dbReference type="GO" id="GO:0005912">
    <property type="term" value="C:adherens junction"/>
    <property type="evidence" value="ECO:0007669"/>
    <property type="project" value="TreeGrafter"/>
</dbReference>
<dbReference type="InterPro" id="IPR016024">
    <property type="entry name" value="ARM-type_fold"/>
</dbReference>
<dbReference type="GO" id="GO:0098609">
    <property type="term" value="P:cell-cell adhesion"/>
    <property type="evidence" value="ECO:0007669"/>
    <property type="project" value="InterPro"/>
</dbReference>
<keyword evidence="12" id="KW-0539">Nucleus</keyword>
<evidence type="ECO:0000256" key="1">
    <source>
        <dbReference type="ARBA" id="ARBA00004123"/>
    </source>
</evidence>
<dbReference type="GO" id="GO:0002934">
    <property type="term" value="P:desmosome organization"/>
    <property type="evidence" value="ECO:0007669"/>
    <property type="project" value="TreeGrafter"/>
</dbReference>
<evidence type="ECO:0000256" key="12">
    <source>
        <dbReference type="ARBA" id="ARBA00023242"/>
    </source>
</evidence>
<dbReference type="AlphaFoldDB" id="A0A6P8RSW8"/>
<evidence type="ECO:0000256" key="15">
    <source>
        <dbReference type="PROSITE-ProRule" id="PRU00259"/>
    </source>
</evidence>
<keyword evidence="10" id="KW-0965">Cell junction</keyword>
<dbReference type="OrthoDB" id="3245100at2759"/>
<evidence type="ECO:0000256" key="9">
    <source>
        <dbReference type="ARBA" id="ARBA00022889"/>
    </source>
</evidence>
<protein>
    <recommendedName>
        <fullName evidence="14">Plakophilin-2</fullName>
    </recommendedName>
</protein>
<evidence type="ECO:0000256" key="8">
    <source>
        <dbReference type="ARBA" id="ARBA00022737"/>
    </source>
</evidence>
<comment type="subcellular location">
    <subcellularLocation>
        <location evidence="2">Cell junction</location>
    </subcellularLocation>
    <subcellularLocation>
        <location evidence="3">Cytoplasm</location>
    </subcellularLocation>
    <subcellularLocation>
        <location evidence="1">Nucleus</location>
    </subcellularLocation>
</comment>
<dbReference type="PROSITE" id="PS50176">
    <property type="entry name" value="ARM_REPEAT"/>
    <property type="match status" value="2"/>
</dbReference>
<dbReference type="SUPFAM" id="SSF48371">
    <property type="entry name" value="ARM repeat"/>
    <property type="match status" value="1"/>
</dbReference>
<dbReference type="InterPro" id="IPR000225">
    <property type="entry name" value="Armadillo"/>
</dbReference>
<dbReference type="GeneID" id="117364002"/>
<dbReference type="SMART" id="SM00185">
    <property type="entry name" value="ARM"/>
    <property type="match status" value="6"/>
</dbReference>
<proteinExistence type="inferred from homology"/>
<gene>
    <name evidence="17" type="primary">PKP2</name>
</gene>
<dbReference type="KEGG" id="gsh:117364002"/>
<evidence type="ECO:0000256" key="6">
    <source>
        <dbReference type="ARBA" id="ARBA00022490"/>
    </source>
</evidence>
<feature type="repeat" description="ARM" evidence="15">
    <location>
        <begin position="367"/>
        <end position="402"/>
    </location>
</feature>
<comment type="similarity">
    <text evidence="4">Belongs to the beta-catenin family.</text>
</comment>
<dbReference type="GO" id="GO:0003677">
    <property type="term" value="F:DNA binding"/>
    <property type="evidence" value="ECO:0007669"/>
    <property type="project" value="UniProtKB-KW"/>
</dbReference>
<evidence type="ECO:0000256" key="14">
    <source>
        <dbReference type="ARBA" id="ARBA00069721"/>
    </source>
</evidence>
<reference evidence="17" key="1">
    <citation type="submission" date="2025-08" db="UniProtKB">
        <authorList>
            <consortium name="RefSeq"/>
        </authorList>
    </citation>
    <scope>IDENTIFICATION</scope>
</reference>
<dbReference type="Proteomes" id="UP000515159">
    <property type="component" value="Chromosome 7"/>
</dbReference>
<dbReference type="GO" id="GO:0030057">
    <property type="term" value="C:desmosome"/>
    <property type="evidence" value="ECO:0007669"/>
    <property type="project" value="UniProtKB-ARBA"/>
</dbReference>
<dbReference type="GO" id="GO:0005634">
    <property type="term" value="C:nucleus"/>
    <property type="evidence" value="ECO:0007669"/>
    <property type="project" value="UniProtKB-SubCell"/>
</dbReference>
<dbReference type="FunCoup" id="A0A6P8RSW8">
    <property type="interactions" value="1198"/>
</dbReference>
<dbReference type="GO" id="GO:0014704">
    <property type="term" value="C:intercalated disc"/>
    <property type="evidence" value="ECO:0007669"/>
    <property type="project" value="TreeGrafter"/>
</dbReference>
<keyword evidence="9" id="KW-0130">Cell adhesion</keyword>
<dbReference type="Pfam" id="PF00514">
    <property type="entry name" value="Arm"/>
    <property type="match status" value="2"/>
</dbReference>
<dbReference type="PANTHER" id="PTHR10372:SF25">
    <property type="entry name" value="PLAKOPHILIN-2"/>
    <property type="match status" value="1"/>
</dbReference>
<keyword evidence="11" id="KW-0238">DNA-binding</keyword>
<evidence type="ECO:0000256" key="2">
    <source>
        <dbReference type="ARBA" id="ARBA00004282"/>
    </source>
</evidence>
<keyword evidence="5" id="KW-0488">Methylation</keyword>
<sequence length="807" mass="90055">MATLGSSNNPGYIKTVLGQQDFRVSDNTTLALPSEGKLMLSRRHDQDKTLRIKQQIELTLAKKNKAHLANGNMNRTSSIPGQDYHQNIIEKDFGLSPSHSTYYSNVKEYKPVSYENGWAEAKIYSPYKTMEEKSQRHPTLRLEISPDAVPKIPENTYKTSLRYQANRNSSFITPRHALSDIVGLNKHDSVSRSKNSYYWRNFHSGTVRDSVHGCSLPTSPTGLLYYQRSGNSRSMTNLFEKENIYQPGITGEIKSTVQPVKLGMRMESSLRNTYKKSSQTASVASGGAETNGKKVFLTGASAAARENDFQQAQSQAGSLEVNMTLERAVSLLDNKTVSPYWICAAASFIQHECFLKATARAKVYSLGGIAKLVQLLSNENEEVQRTACAALRNLVFEDNNNKSEVCKQHGIPVLVKLLKQTRDVDTKKQITGLFWNLSSNDQLKNMLIKEVLKPVTEKIIIPCSGWTEGDYPKTDALSDPDIFYNATGCLRNLSCEGPEGRQQLRECAGLIDSLVHYVRGTVADYRPNDKSTENCVCILHNLSYQLESELPTFYTQNIYMQNRSIPQSDKSVGCFGFHTKKIKEQQKEAPFPEEKSSPKGVEWLWHSIVTRMYLSLIAKSNRSYTQEAALGALQNLTAGNGPMPSAVAHSVVQKENGLQHIRSMMNSSNPGVRKTSISLLRNLSHNSSLHKDLVKDIIPDLVTLLPDSAWDSTIETETIASMCYLLNNLIQHSSQNAQTLLNNGLSKIFNISISDGNVSTKAGKAASVVLYSMWQLNDLHSAFKKANFKKADFVNNRTTKAYHSLKD</sequence>
<dbReference type="InterPro" id="IPR028435">
    <property type="entry name" value="Plakophilin/d_Catenin"/>
</dbReference>
<dbReference type="FunFam" id="1.25.10.10:FF:000159">
    <property type="entry name" value="Plakophilin 2"/>
    <property type="match status" value="1"/>
</dbReference>
<name>A0A6P8RSW8_GEOSA</name>
<evidence type="ECO:0000256" key="10">
    <source>
        <dbReference type="ARBA" id="ARBA00022949"/>
    </source>
</evidence>
<accession>A0A6P8RSW8</accession>
<dbReference type="RefSeq" id="XP_033808584.1">
    <property type="nucleotide sequence ID" value="XM_033952693.1"/>
</dbReference>
<keyword evidence="7" id="KW-0597">Phosphoprotein</keyword>
<comment type="subunit">
    <text evidence="13">Interacts with DSC2. Interacts with JUP. Interacts with KRT5/CK5, KRT8/CK8, KRT14/CK14, KRT18/CK18 and VIM. Interacts (via N-terminus) with MARK3/C-TAK1. Interacts with DSP. Interacts with DSG1, DSG2 and DSG3. Interacts (via N-terminus) with CTNNB1. Interacts with CDH1. Interacts with the RNA polymerase III (Pol III) complex proteins POLR3A/RPC155, POLR3F/RPC39 and POLR3C/RPC82. Interacts with CTNNA3. Interacts (via N-terminus) with SCN5A/Nav1.5. Interacts with ANK3/ANKG and GJA1/CX43.</text>
</comment>
<dbReference type="InterPro" id="IPR011989">
    <property type="entry name" value="ARM-like"/>
</dbReference>
<keyword evidence="16" id="KW-1185">Reference proteome</keyword>
<evidence type="ECO:0000313" key="17">
    <source>
        <dbReference type="RefSeq" id="XP_033808584.1"/>
    </source>
</evidence>
<evidence type="ECO:0000256" key="5">
    <source>
        <dbReference type="ARBA" id="ARBA00022481"/>
    </source>
</evidence>